<gene>
    <name evidence="2" type="ORF">C4D60_Mb02t01970</name>
</gene>
<feature type="compositionally biased region" description="Basic residues" evidence="1">
    <location>
        <begin position="119"/>
        <end position="148"/>
    </location>
</feature>
<feature type="compositionally biased region" description="Polar residues" evidence="1">
    <location>
        <begin position="159"/>
        <end position="168"/>
    </location>
</feature>
<protein>
    <recommendedName>
        <fullName evidence="4">Pentatricopeptide repeat-containing protein</fullName>
    </recommendedName>
</protein>
<accession>A0A4S8I7K7</accession>
<proteinExistence type="predicted"/>
<dbReference type="Gene3D" id="1.25.40.10">
    <property type="entry name" value="Tetratricopeptide repeat domain"/>
    <property type="match status" value="1"/>
</dbReference>
<sequence>MTRRTSSLACEFAAALSSLACRFCSSSQRAYSMSNARAPARFTYQSDSILVCGPRTTRRNAQYRPVFSKNFMPKLGVLLAKLRIRWVSHGERGNEARQSDNGLLSILWATSTLPTTPHPLHRQHLHRHQKNNKRPNKPFKSLTKRTPRQGRDAREQIQPGEQRSNKNQSELDEGSESEDLLHRGLPVLPNHLIHLIIREDQVVQARSSDPLGQIPLSDQRIHPLPQWCRRFPGVPLKEILGERHFEHKLPQEPEPGVAVPDVLGVGPLAASHRVLERQVQQCVEMLGGIGVVLEPIGRLKGVAQSLLGLQEVRSALLSRDGGRQELSRGRDLRDNWGLLRKRWVSLASSRGGLRMKRRGGTFFLGKATFLRSASSLRRRWGLLGGASCGVLVATAKARRRGIGRREWGNLRWDWRGAGEREEEKERSKEGRRWREEESSICVRERGLSGHQWRSFGGLQRGVGRREIRGGEEEIDSIIKSHWNGENERMGPRCICIPTTPRGCQRHPTFLLLERCPKTLSAFNQLHGHFITTGLARHTYPLSRLLLLFSSLPSPLPSLPHAAALLCQPLLSSSSPFLPNTLVSSLADVGRPHLALSVYSRVLLLQPHSPKPNNHTFPSLLKACTAAGPSWVPVGRALHAHVVKFIGHDSVDHFVRAALLSFYSRCGDVSSGRRLFDRIPNPDLPSWNCMLSAYARCYSDVEDADSGMQTLFLFRRLQLSSTFRPNEITLVALIGACGDLGALGQGIWAHAYIELNHLIINQVVATALIDMPPFILRVRDSTCSGVFSFPTTSISNLSTTQATMDFICTYAISFPRHILGPAWNTGNRNGLSGQKTPFSSHLSGLYSLQSRPHMSSNLPMA</sequence>
<evidence type="ECO:0008006" key="4">
    <source>
        <dbReference type="Google" id="ProtNLM"/>
    </source>
</evidence>
<evidence type="ECO:0000256" key="1">
    <source>
        <dbReference type="SAM" id="MobiDB-lite"/>
    </source>
</evidence>
<dbReference type="EMBL" id="PYDT01000011">
    <property type="protein sequence ID" value="THU43923.1"/>
    <property type="molecule type" value="Genomic_DNA"/>
</dbReference>
<feature type="region of interest" description="Disordered" evidence="1">
    <location>
        <begin position="115"/>
        <end position="178"/>
    </location>
</feature>
<evidence type="ECO:0000313" key="2">
    <source>
        <dbReference type="EMBL" id="THU43923.1"/>
    </source>
</evidence>
<dbReference type="Proteomes" id="UP000317650">
    <property type="component" value="Chromosome 2"/>
</dbReference>
<dbReference type="PANTHER" id="PTHR47926">
    <property type="entry name" value="PENTATRICOPEPTIDE REPEAT-CONTAINING PROTEIN"/>
    <property type="match status" value="1"/>
</dbReference>
<dbReference type="AlphaFoldDB" id="A0A4S8I7K7"/>
<reference evidence="2 3" key="1">
    <citation type="journal article" date="2019" name="Nat. Plants">
        <title>Genome sequencing of Musa balbisiana reveals subgenome evolution and function divergence in polyploid bananas.</title>
        <authorList>
            <person name="Yao X."/>
        </authorList>
    </citation>
    <scope>NUCLEOTIDE SEQUENCE [LARGE SCALE GENOMIC DNA]</scope>
    <source>
        <strain evidence="3">cv. DH-PKW</strain>
        <tissue evidence="2">Leaves</tissue>
    </source>
</reference>
<organism evidence="2 3">
    <name type="scientific">Musa balbisiana</name>
    <name type="common">Banana</name>
    <dbReference type="NCBI Taxonomy" id="52838"/>
    <lineage>
        <taxon>Eukaryota</taxon>
        <taxon>Viridiplantae</taxon>
        <taxon>Streptophyta</taxon>
        <taxon>Embryophyta</taxon>
        <taxon>Tracheophyta</taxon>
        <taxon>Spermatophyta</taxon>
        <taxon>Magnoliopsida</taxon>
        <taxon>Liliopsida</taxon>
        <taxon>Zingiberales</taxon>
        <taxon>Musaceae</taxon>
        <taxon>Musa</taxon>
    </lineage>
</organism>
<evidence type="ECO:0000313" key="3">
    <source>
        <dbReference type="Proteomes" id="UP000317650"/>
    </source>
</evidence>
<dbReference type="InterPro" id="IPR011990">
    <property type="entry name" value="TPR-like_helical_dom_sf"/>
</dbReference>
<dbReference type="STRING" id="52838.A0A4S8I7K7"/>
<dbReference type="GO" id="GO:0009451">
    <property type="term" value="P:RNA modification"/>
    <property type="evidence" value="ECO:0007669"/>
    <property type="project" value="InterPro"/>
</dbReference>
<name>A0A4S8I7K7_MUSBA</name>
<dbReference type="PANTHER" id="PTHR47926:SF450">
    <property type="entry name" value="DYW DOMAIN-CONTAINING PROTEIN"/>
    <property type="match status" value="1"/>
</dbReference>
<dbReference type="GO" id="GO:0003723">
    <property type="term" value="F:RNA binding"/>
    <property type="evidence" value="ECO:0007669"/>
    <property type="project" value="InterPro"/>
</dbReference>
<dbReference type="InterPro" id="IPR046960">
    <property type="entry name" value="PPR_At4g14850-like_plant"/>
</dbReference>
<comment type="caution">
    <text evidence="2">The sequence shown here is derived from an EMBL/GenBank/DDBJ whole genome shotgun (WGS) entry which is preliminary data.</text>
</comment>
<keyword evidence="3" id="KW-1185">Reference proteome</keyword>